<comment type="caution">
    <text evidence="1">The sequence shown here is derived from an EMBL/GenBank/DDBJ whole genome shotgun (WGS) entry which is preliminary data.</text>
</comment>
<proteinExistence type="predicted"/>
<dbReference type="RefSeq" id="WP_128914493.1">
    <property type="nucleotide sequence ID" value="NZ_RDSM01000003.1"/>
</dbReference>
<organism evidence="1 2">
    <name type="scientific">Granulicella sibirica</name>
    <dbReference type="NCBI Taxonomy" id="2479048"/>
    <lineage>
        <taxon>Bacteria</taxon>
        <taxon>Pseudomonadati</taxon>
        <taxon>Acidobacteriota</taxon>
        <taxon>Terriglobia</taxon>
        <taxon>Terriglobales</taxon>
        <taxon>Acidobacteriaceae</taxon>
        <taxon>Granulicella</taxon>
    </lineage>
</organism>
<dbReference type="InterPro" id="IPR011006">
    <property type="entry name" value="CheY-like_superfamily"/>
</dbReference>
<reference evidence="2" key="2">
    <citation type="submission" date="2019-02" db="EMBL/GenBank/DDBJ databases">
        <title>Granulicella sibirica sp. nov., a psychrotolerant acidobacterium isolated from an organic soil layer in forested tundra, West Siberia.</title>
        <authorList>
            <person name="Oshkin I.Y."/>
            <person name="Kulichevskaya I.S."/>
            <person name="Rijpstra W.I.C."/>
            <person name="Sinninghe Damste J.S."/>
            <person name="Rakitin A.L."/>
            <person name="Ravin N.V."/>
            <person name="Dedysh S.N."/>
        </authorList>
    </citation>
    <scope>NUCLEOTIDE SEQUENCE [LARGE SCALE GENOMIC DNA]</scope>
    <source>
        <strain evidence="2">AF10</strain>
    </source>
</reference>
<evidence type="ECO:0000313" key="1">
    <source>
        <dbReference type="EMBL" id="RXH54753.1"/>
    </source>
</evidence>
<accession>A0A4Q0SUM6</accession>
<dbReference type="SUPFAM" id="SSF52172">
    <property type="entry name" value="CheY-like"/>
    <property type="match status" value="1"/>
</dbReference>
<dbReference type="AlphaFoldDB" id="A0A4Q0SUM6"/>
<protein>
    <recommendedName>
        <fullName evidence="3">Response regulatory domain-containing protein</fullName>
    </recommendedName>
</protein>
<evidence type="ECO:0000313" key="2">
    <source>
        <dbReference type="Proteomes" id="UP000289437"/>
    </source>
</evidence>
<reference evidence="1 2" key="1">
    <citation type="submission" date="2018-11" db="EMBL/GenBank/DDBJ databases">
        <authorList>
            <person name="Mardanov A.V."/>
            <person name="Ravin N.V."/>
            <person name="Dedysh S.N."/>
        </authorList>
    </citation>
    <scope>NUCLEOTIDE SEQUENCE [LARGE SCALE GENOMIC DNA]</scope>
    <source>
        <strain evidence="1 2">AF10</strain>
    </source>
</reference>
<dbReference type="Proteomes" id="UP000289437">
    <property type="component" value="Unassembled WGS sequence"/>
</dbReference>
<evidence type="ECO:0008006" key="3">
    <source>
        <dbReference type="Google" id="ProtNLM"/>
    </source>
</evidence>
<keyword evidence="2" id="KW-1185">Reference proteome</keyword>
<sequence length="54" mass="5989">MNQDRALNCGARIFLQKPVKNAELLRSIERILESGSDPDSVVYDLDACKVATHS</sequence>
<name>A0A4Q0SUM6_9BACT</name>
<gene>
    <name evidence="1" type="ORF">GRAN_3857</name>
</gene>
<dbReference type="EMBL" id="RDSM01000003">
    <property type="protein sequence ID" value="RXH54753.1"/>
    <property type="molecule type" value="Genomic_DNA"/>
</dbReference>
<dbReference type="OrthoDB" id="7631574at2"/>